<organism evidence="1 2">
    <name type="scientific">Phascolomyces articulosus</name>
    <dbReference type="NCBI Taxonomy" id="60185"/>
    <lineage>
        <taxon>Eukaryota</taxon>
        <taxon>Fungi</taxon>
        <taxon>Fungi incertae sedis</taxon>
        <taxon>Mucoromycota</taxon>
        <taxon>Mucoromycotina</taxon>
        <taxon>Mucoromycetes</taxon>
        <taxon>Mucorales</taxon>
        <taxon>Lichtheimiaceae</taxon>
        <taxon>Phascolomyces</taxon>
    </lineage>
</organism>
<dbReference type="AlphaFoldDB" id="A0AAD5JS14"/>
<sequence length="176" mass="19842">MFGQIHRTVKFEVKCLVSDSKATTLASALASPTTKKKILVLNDRTVFAREVIDFAALQCSGDFHPMVLRYSEANKKPRFCSVSSLCPPTKDLGDENWNNVLTDEQLNKIDEVGDPLLPSLPPKIDEILNEVSRLKNMVEAYNFGRNLPHDSLKESLNARPALALQNTAKLHFLYRW</sequence>
<reference evidence="1" key="1">
    <citation type="journal article" date="2022" name="IScience">
        <title>Evolution of zygomycete secretomes and the origins of terrestrial fungal ecologies.</title>
        <authorList>
            <person name="Chang Y."/>
            <person name="Wang Y."/>
            <person name="Mondo S."/>
            <person name="Ahrendt S."/>
            <person name="Andreopoulos W."/>
            <person name="Barry K."/>
            <person name="Beard J."/>
            <person name="Benny G.L."/>
            <person name="Blankenship S."/>
            <person name="Bonito G."/>
            <person name="Cuomo C."/>
            <person name="Desiro A."/>
            <person name="Gervers K.A."/>
            <person name="Hundley H."/>
            <person name="Kuo A."/>
            <person name="LaButti K."/>
            <person name="Lang B.F."/>
            <person name="Lipzen A."/>
            <person name="O'Donnell K."/>
            <person name="Pangilinan J."/>
            <person name="Reynolds N."/>
            <person name="Sandor L."/>
            <person name="Smith M.E."/>
            <person name="Tsang A."/>
            <person name="Grigoriev I.V."/>
            <person name="Stajich J.E."/>
            <person name="Spatafora J.W."/>
        </authorList>
    </citation>
    <scope>NUCLEOTIDE SEQUENCE</scope>
    <source>
        <strain evidence="1">RSA 2281</strain>
    </source>
</reference>
<gene>
    <name evidence="1" type="ORF">BDA99DRAFT_563476</name>
</gene>
<dbReference type="EMBL" id="JAIXMP010000029">
    <property type="protein sequence ID" value="KAI9251765.1"/>
    <property type="molecule type" value="Genomic_DNA"/>
</dbReference>
<evidence type="ECO:0000313" key="2">
    <source>
        <dbReference type="Proteomes" id="UP001209540"/>
    </source>
</evidence>
<name>A0AAD5JS14_9FUNG</name>
<accession>A0AAD5JS14</accession>
<comment type="caution">
    <text evidence="1">The sequence shown here is derived from an EMBL/GenBank/DDBJ whole genome shotgun (WGS) entry which is preliminary data.</text>
</comment>
<keyword evidence="2" id="KW-1185">Reference proteome</keyword>
<protein>
    <submittedName>
        <fullName evidence="1">Uncharacterized protein</fullName>
    </submittedName>
</protein>
<proteinExistence type="predicted"/>
<reference evidence="1" key="2">
    <citation type="submission" date="2023-02" db="EMBL/GenBank/DDBJ databases">
        <authorList>
            <consortium name="DOE Joint Genome Institute"/>
            <person name="Mondo S.J."/>
            <person name="Chang Y."/>
            <person name="Wang Y."/>
            <person name="Ahrendt S."/>
            <person name="Andreopoulos W."/>
            <person name="Barry K."/>
            <person name="Beard J."/>
            <person name="Benny G.L."/>
            <person name="Blankenship S."/>
            <person name="Bonito G."/>
            <person name="Cuomo C."/>
            <person name="Desiro A."/>
            <person name="Gervers K.A."/>
            <person name="Hundley H."/>
            <person name="Kuo A."/>
            <person name="LaButti K."/>
            <person name="Lang B.F."/>
            <person name="Lipzen A."/>
            <person name="O'Donnell K."/>
            <person name="Pangilinan J."/>
            <person name="Reynolds N."/>
            <person name="Sandor L."/>
            <person name="Smith M.W."/>
            <person name="Tsang A."/>
            <person name="Grigoriev I.V."/>
            <person name="Stajich J.E."/>
            <person name="Spatafora J.W."/>
        </authorList>
    </citation>
    <scope>NUCLEOTIDE SEQUENCE</scope>
    <source>
        <strain evidence="1">RSA 2281</strain>
    </source>
</reference>
<dbReference type="Proteomes" id="UP001209540">
    <property type="component" value="Unassembled WGS sequence"/>
</dbReference>
<evidence type="ECO:0000313" key="1">
    <source>
        <dbReference type="EMBL" id="KAI9251765.1"/>
    </source>
</evidence>